<reference evidence="5 6" key="1">
    <citation type="submission" date="2024-08" db="EMBL/GenBank/DDBJ databases">
        <title>Two novel Cytobacillus novel species.</title>
        <authorList>
            <person name="Liu G."/>
        </authorList>
    </citation>
    <scope>NUCLEOTIDE SEQUENCE [LARGE SCALE GENOMIC DNA]</scope>
    <source>
        <strain evidence="5 6">FJAT-54145</strain>
    </source>
</reference>
<organism evidence="5 6">
    <name type="scientific">Cytobacillus spartinae</name>
    <dbReference type="NCBI Taxonomy" id="3299023"/>
    <lineage>
        <taxon>Bacteria</taxon>
        <taxon>Bacillati</taxon>
        <taxon>Bacillota</taxon>
        <taxon>Bacilli</taxon>
        <taxon>Bacillales</taxon>
        <taxon>Bacillaceae</taxon>
        <taxon>Cytobacillus</taxon>
    </lineage>
</organism>
<comment type="caution">
    <text evidence="5">The sequence shown here is derived from an EMBL/GenBank/DDBJ whole genome shotgun (WGS) entry which is preliminary data.</text>
</comment>
<dbReference type="InterPro" id="IPR011991">
    <property type="entry name" value="ArsR-like_HTH"/>
</dbReference>
<dbReference type="InterPro" id="IPR000835">
    <property type="entry name" value="HTH_MarR-typ"/>
</dbReference>
<feature type="domain" description="HTH marR-type" evidence="4">
    <location>
        <begin position="1"/>
        <end position="142"/>
    </location>
</feature>
<dbReference type="PROSITE" id="PS50995">
    <property type="entry name" value="HTH_MARR_2"/>
    <property type="match status" value="1"/>
</dbReference>
<evidence type="ECO:0000313" key="5">
    <source>
        <dbReference type="EMBL" id="MFE8702844.1"/>
    </source>
</evidence>
<name>A0ABW6KF69_9BACI</name>
<dbReference type="CDD" id="cd00090">
    <property type="entry name" value="HTH_ARSR"/>
    <property type="match status" value="1"/>
</dbReference>
<gene>
    <name evidence="5" type="ORF">ACFYKX_19755</name>
</gene>
<evidence type="ECO:0000256" key="1">
    <source>
        <dbReference type="ARBA" id="ARBA00023015"/>
    </source>
</evidence>
<dbReference type="InterPro" id="IPR036390">
    <property type="entry name" value="WH_DNA-bd_sf"/>
</dbReference>
<dbReference type="SUPFAM" id="SSF46785">
    <property type="entry name" value="Winged helix' DNA-binding domain"/>
    <property type="match status" value="1"/>
</dbReference>
<evidence type="ECO:0000256" key="3">
    <source>
        <dbReference type="ARBA" id="ARBA00023163"/>
    </source>
</evidence>
<keyword evidence="6" id="KW-1185">Reference proteome</keyword>
<dbReference type="Gene3D" id="1.10.10.10">
    <property type="entry name" value="Winged helix-like DNA-binding domain superfamily/Winged helix DNA-binding domain"/>
    <property type="match status" value="1"/>
</dbReference>
<proteinExistence type="predicted"/>
<dbReference type="InterPro" id="IPR036388">
    <property type="entry name" value="WH-like_DNA-bd_sf"/>
</dbReference>
<dbReference type="EMBL" id="JBIACK010000011">
    <property type="protein sequence ID" value="MFE8702844.1"/>
    <property type="molecule type" value="Genomic_DNA"/>
</dbReference>
<keyword evidence="3" id="KW-0804">Transcription</keyword>
<dbReference type="RefSeq" id="WP_389362851.1">
    <property type="nucleotide sequence ID" value="NZ_JBIACK010000011.1"/>
</dbReference>
<evidence type="ECO:0000259" key="4">
    <source>
        <dbReference type="PROSITE" id="PS50995"/>
    </source>
</evidence>
<dbReference type="Pfam" id="PF12802">
    <property type="entry name" value="MarR_2"/>
    <property type="match status" value="1"/>
</dbReference>
<keyword evidence="2" id="KW-0238">DNA-binding</keyword>
<evidence type="ECO:0000313" key="6">
    <source>
        <dbReference type="Proteomes" id="UP001601059"/>
    </source>
</evidence>
<accession>A0ABW6KF69</accession>
<dbReference type="SMART" id="SM00347">
    <property type="entry name" value="HTH_MARR"/>
    <property type="match status" value="1"/>
</dbReference>
<dbReference type="PANTHER" id="PTHR42756:SF1">
    <property type="entry name" value="TRANSCRIPTIONAL REPRESSOR OF EMRAB OPERON"/>
    <property type="match status" value="1"/>
</dbReference>
<dbReference type="PANTHER" id="PTHR42756">
    <property type="entry name" value="TRANSCRIPTIONAL REGULATOR, MARR"/>
    <property type="match status" value="1"/>
</dbReference>
<dbReference type="Proteomes" id="UP001601059">
    <property type="component" value="Unassembled WGS sequence"/>
</dbReference>
<sequence length="151" mass="17800">MNQDIQKICLKIVDYSNALSSFFLEDFKKLHDNEFSNLSTKQKIILELLRVQNRTVNEISQYFSITASAASQLISKLEKGKYVKREINSENRREIIVQLGEKGIEYNKMVDHNQLYIIDKYYAKLPKEDLEKLLDLHEKLYKIASETHQKD</sequence>
<keyword evidence="1" id="KW-0805">Transcription regulation</keyword>
<evidence type="ECO:0000256" key="2">
    <source>
        <dbReference type="ARBA" id="ARBA00023125"/>
    </source>
</evidence>
<dbReference type="PRINTS" id="PR00598">
    <property type="entry name" value="HTHMARR"/>
</dbReference>
<protein>
    <submittedName>
        <fullName evidence="5">MarR family winged helix-turn-helix transcriptional regulator</fullName>
    </submittedName>
</protein>